<evidence type="ECO:0000313" key="4">
    <source>
        <dbReference type="Proteomes" id="UP001165653"/>
    </source>
</evidence>
<proteinExistence type="predicted"/>
<gene>
    <name evidence="3" type="ORF">OJ996_16125</name>
</gene>
<evidence type="ECO:0000256" key="2">
    <source>
        <dbReference type="SAM" id="MobiDB-lite"/>
    </source>
</evidence>
<dbReference type="RefSeq" id="WP_264514653.1">
    <property type="nucleotide sequence ID" value="NZ_JAPDDR010000008.1"/>
</dbReference>
<comment type="caution">
    <text evidence="3">The sequence shown here is derived from an EMBL/GenBank/DDBJ whole genome shotgun (WGS) entry which is preliminary data.</text>
</comment>
<keyword evidence="4" id="KW-1185">Reference proteome</keyword>
<reference evidence="3" key="1">
    <citation type="submission" date="2022-10" db="EMBL/GenBank/DDBJ databases">
        <title>Luteolibacter sp. GHJ8, whole genome shotgun sequencing project.</title>
        <authorList>
            <person name="Zhao G."/>
            <person name="Shen L."/>
        </authorList>
    </citation>
    <scope>NUCLEOTIDE SEQUENCE</scope>
    <source>
        <strain evidence="3">GHJ8</strain>
    </source>
</reference>
<evidence type="ECO:0000313" key="3">
    <source>
        <dbReference type="EMBL" id="MCW1915114.1"/>
    </source>
</evidence>
<feature type="region of interest" description="Disordered" evidence="2">
    <location>
        <begin position="61"/>
        <end position="99"/>
    </location>
</feature>
<feature type="region of interest" description="Disordered" evidence="2">
    <location>
        <begin position="150"/>
        <end position="169"/>
    </location>
</feature>
<dbReference type="Proteomes" id="UP001165653">
    <property type="component" value="Unassembled WGS sequence"/>
</dbReference>
<keyword evidence="1" id="KW-0175">Coiled coil</keyword>
<name>A0ABT3G6B0_9BACT</name>
<feature type="coiled-coil region" evidence="1">
    <location>
        <begin position="101"/>
        <end position="135"/>
    </location>
</feature>
<evidence type="ECO:0000256" key="1">
    <source>
        <dbReference type="SAM" id="Coils"/>
    </source>
</evidence>
<sequence>MKSSFVPIACGTALALMAGAAGSHWLSVRNMVAFARLMPQAPAPATLPKAPAIQPLPDDGLAQEAKTLLAEARREQPAPAVKPNAGALASRASAGGGAGTEERLLRLFEDMLQQNQELRDRVADTNRDMMELRFQVDSYHGQFRPLKVEEEPTYFDDGSGGVLPPLEAP</sequence>
<accession>A0ABT3G6B0</accession>
<organism evidence="3 4">
    <name type="scientific">Luteolibacter rhizosphaerae</name>
    <dbReference type="NCBI Taxonomy" id="2989719"/>
    <lineage>
        <taxon>Bacteria</taxon>
        <taxon>Pseudomonadati</taxon>
        <taxon>Verrucomicrobiota</taxon>
        <taxon>Verrucomicrobiia</taxon>
        <taxon>Verrucomicrobiales</taxon>
        <taxon>Verrucomicrobiaceae</taxon>
        <taxon>Luteolibacter</taxon>
    </lineage>
</organism>
<dbReference type="EMBL" id="JAPDDR010000008">
    <property type="protein sequence ID" value="MCW1915114.1"/>
    <property type="molecule type" value="Genomic_DNA"/>
</dbReference>
<protein>
    <submittedName>
        <fullName evidence="3">Uncharacterized protein</fullName>
    </submittedName>
</protein>